<keyword evidence="2" id="KW-0472">Membrane</keyword>
<organism evidence="3 4">
    <name type="scientific">Persicimonas caeni</name>
    <dbReference type="NCBI Taxonomy" id="2292766"/>
    <lineage>
        <taxon>Bacteria</taxon>
        <taxon>Deltaproteobacteria</taxon>
        <taxon>Bradymonadales</taxon>
        <taxon>Bradymonadaceae</taxon>
        <taxon>Persicimonas</taxon>
    </lineage>
</organism>
<dbReference type="Proteomes" id="UP000315995">
    <property type="component" value="Chromosome"/>
</dbReference>
<keyword evidence="4" id="KW-1185">Reference proteome</keyword>
<feature type="region of interest" description="Disordered" evidence="1">
    <location>
        <begin position="205"/>
        <end position="224"/>
    </location>
</feature>
<proteinExistence type="predicted"/>
<sequence>MDHEQTKEPVHRDDRLVFRVEGNQNVTGIVIILVGFFFIAFAALFWVGGDATSWGLWTVGGLGVALVVAGVFLSGRSAEHDYVDLINRRLEIGSQTYPLDDIGLVVLTDDRAKDRAPGASSYSPRWYIHVVPKPVDVSVLGEHLFPLELPENTAKRRELVHEELSNLCGHQPLRVAYVRSENAARRAAEVLAASAHCPLLETSSATDASAQLHEPTEPARVWAH</sequence>
<protein>
    <submittedName>
        <fullName evidence="3">Uncharacterized protein</fullName>
    </submittedName>
</protein>
<feature type="transmembrane region" description="Helical" evidence="2">
    <location>
        <begin position="25"/>
        <end position="48"/>
    </location>
</feature>
<feature type="transmembrane region" description="Helical" evidence="2">
    <location>
        <begin position="54"/>
        <end position="73"/>
    </location>
</feature>
<dbReference type="RefSeq" id="WP_141195903.1">
    <property type="nucleotide sequence ID" value="NZ_CP041186.1"/>
</dbReference>
<keyword evidence="2" id="KW-0812">Transmembrane</keyword>
<keyword evidence="2" id="KW-1133">Transmembrane helix</keyword>
<reference evidence="3 4" key="1">
    <citation type="submission" date="2019-06" db="EMBL/GenBank/DDBJ databases">
        <title>Persicimonas caeni gen. nov., sp. nov., a predatory bacterium isolated from solar saltern.</title>
        <authorList>
            <person name="Wang S."/>
        </authorList>
    </citation>
    <scope>NUCLEOTIDE SEQUENCE [LARGE SCALE GENOMIC DNA]</scope>
    <source>
        <strain evidence="3 4">YN101</strain>
    </source>
</reference>
<dbReference type="AlphaFoldDB" id="A0A4Y6PNL9"/>
<evidence type="ECO:0000256" key="2">
    <source>
        <dbReference type="SAM" id="Phobius"/>
    </source>
</evidence>
<accession>A0A5B8Y3K9</accession>
<evidence type="ECO:0000313" key="3">
    <source>
        <dbReference type="EMBL" id="QDG49405.1"/>
    </source>
</evidence>
<dbReference type="EMBL" id="CP041186">
    <property type="protein sequence ID" value="QDG49405.1"/>
    <property type="molecule type" value="Genomic_DNA"/>
</dbReference>
<name>A0A4Y6PNL9_PERCE</name>
<evidence type="ECO:0000256" key="1">
    <source>
        <dbReference type="SAM" id="MobiDB-lite"/>
    </source>
</evidence>
<gene>
    <name evidence="3" type="ORF">FIV42_01225</name>
</gene>
<accession>A0A4Y6PNL9</accession>
<evidence type="ECO:0000313" key="4">
    <source>
        <dbReference type="Proteomes" id="UP000315995"/>
    </source>
</evidence>